<dbReference type="InterPro" id="IPR011598">
    <property type="entry name" value="bHLH_dom"/>
</dbReference>
<dbReference type="GO" id="GO:0003700">
    <property type="term" value="F:DNA-binding transcription factor activity"/>
    <property type="evidence" value="ECO:0007669"/>
    <property type="project" value="TreeGrafter"/>
</dbReference>
<dbReference type="PROSITE" id="PS50888">
    <property type="entry name" value="BHLH"/>
    <property type="match status" value="1"/>
</dbReference>
<dbReference type="CDD" id="cd18919">
    <property type="entry name" value="bHLH_AtBPE_like"/>
    <property type="match status" value="1"/>
</dbReference>
<dbReference type="FunFam" id="4.10.280.10:FF:000002">
    <property type="entry name" value="Basic helix-loop-helix transcription factor"/>
    <property type="match status" value="1"/>
</dbReference>
<feature type="domain" description="BHLH" evidence="6">
    <location>
        <begin position="157"/>
        <end position="207"/>
    </location>
</feature>
<dbReference type="AlphaFoldDB" id="A0A5A7Q4U4"/>
<sequence>MGSEEIGSIPENVEDMSICSVDPFYSCGWGPNFLENCSLVHQNEFANNPQYGVMSDNHTMGNSSHLVRNFGSETFSRMVSHENSEDGALGSLPNAKRKRENVELKQRNDQNVETCEFPKEDDKNLRGKQVASKTKADTNSAEPSKENYILVRAKRGQATNSHSLAERLRREKISERMKLLQELVPGCSKITGKAVMLDEIINYVQSLQQQVEFLSMKLATVNPELNVDIERVLTKDLLHSQAGLGPVLGSSHAFNGLHSGIAQPYHHPLPPNLWNNELQSIFQPEFDSNSSLGSLGANGLSKMDL</sequence>
<keyword evidence="7" id="KW-0238">DNA-binding</keyword>
<proteinExistence type="predicted"/>
<evidence type="ECO:0000256" key="2">
    <source>
        <dbReference type="ARBA" id="ARBA00023015"/>
    </source>
</evidence>
<comment type="caution">
    <text evidence="7">The sequence shown here is derived from an EMBL/GenBank/DDBJ whole genome shotgun (WGS) entry which is preliminary data.</text>
</comment>
<dbReference type="Gene3D" id="4.10.280.10">
    <property type="entry name" value="Helix-loop-helix DNA-binding domain"/>
    <property type="match status" value="1"/>
</dbReference>
<gene>
    <name evidence="7" type="ORF">STAS_16874</name>
</gene>
<protein>
    <submittedName>
        <fullName evidence="7">Basic helix-loop-helix (BHLH) DNA-bindingsuperfamily protein</fullName>
    </submittedName>
</protein>
<evidence type="ECO:0000259" key="6">
    <source>
        <dbReference type="PROSITE" id="PS50888"/>
    </source>
</evidence>
<keyword evidence="3" id="KW-0804">Transcription</keyword>
<evidence type="ECO:0000256" key="5">
    <source>
        <dbReference type="SAM" id="MobiDB-lite"/>
    </source>
</evidence>
<evidence type="ECO:0000256" key="1">
    <source>
        <dbReference type="ARBA" id="ARBA00004123"/>
    </source>
</evidence>
<dbReference type="Pfam" id="PF00010">
    <property type="entry name" value="HLH"/>
    <property type="match status" value="1"/>
</dbReference>
<organism evidence="7 8">
    <name type="scientific">Striga asiatica</name>
    <name type="common">Asiatic witchweed</name>
    <name type="synonym">Buchnera asiatica</name>
    <dbReference type="NCBI Taxonomy" id="4170"/>
    <lineage>
        <taxon>Eukaryota</taxon>
        <taxon>Viridiplantae</taxon>
        <taxon>Streptophyta</taxon>
        <taxon>Embryophyta</taxon>
        <taxon>Tracheophyta</taxon>
        <taxon>Spermatophyta</taxon>
        <taxon>Magnoliopsida</taxon>
        <taxon>eudicotyledons</taxon>
        <taxon>Gunneridae</taxon>
        <taxon>Pentapetalae</taxon>
        <taxon>asterids</taxon>
        <taxon>lamiids</taxon>
        <taxon>Lamiales</taxon>
        <taxon>Orobanchaceae</taxon>
        <taxon>Buchnereae</taxon>
        <taxon>Striga</taxon>
    </lineage>
</organism>
<evidence type="ECO:0000256" key="4">
    <source>
        <dbReference type="ARBA" id="ARBA00023242"/>
    </source>
</evidence>
<feature type="region of interest" description="Disordered" evidence="5">
    <location>
        <begin position="82"/>
        <end position="144"/>
    </location>
</feature>
<name>A0A5A7Q4U4_STRAF</name>
<dbReference type="InterPro" id="IPR024097">
    <property type="entry name" value="bHLH_ZIP_TF"/>
</dbReference>
<keyword evidence="4" id="KW-0539">Nucleus</keyword>
<dbReference type="GO" id="GO:0046983">
    <property type="term" value="F:protein dimerization activity"/>
    <property type="evidence" value="ECO:0007669"/>
    <property type="project" value="InterPro"/>
</dbReference>
<evidence type="ECO:0000313" key="7">
    <source>
        <dbReference type="EMBL" id="GER40219.1"/>
    </source>
</evidence>
<feature type="compositionally biased region" description="Basic and acidic residues" evidence="5">
    <location>
        <begin position="100"/>
        <end position="125"/>
    </location>
</feature>
<dbReference type="Proteomes" id="UP000325081">
    <property type="component" value="Unassembled WGS sequence"/>
</dbReference>
<keyword evidence="2" id="KW-0805">Transcription regulation</keyword>
<dbReference type="OrthoDB" id="1609391at2759"/>
<keyword evidence="8" id="KW-1185">Reference proteome</keyword>
<evidence type="ECO:0000256" key="3">
    <source>
        <dbReference type="ARBA" id="ARBA00023163"/>
    </source>
</evidence>
<dbReference type="EMBL" id="BKCP01005849">
    <property type="protein sequence ID" value="GER40219.1"/>
    <property type="molecule type" value="Genomic_DNA"/>
</dbReference>
<dbReference type="GO" id="GO:0003677">
    <property type="term" value="F:DNA binding"/>
    <property type="evidence" value="ECO:0007669"/>
    <property type="project" value="UniProtKB-KW"/>
</dbReference>
<dbReference type="InterPro" id="IPR036638">
    <property type="entry name" value="HLH_DNA-bd_sf"/>
</dbReference>
<comment type="subcellular location">
    <subcellularLocation>
        <location evidence="1">Nucleus</location>
    </subcellularLocation>
</comment>
<accession>A0A5A7Q4U4</accession>
<dbReference type="SMART" id="SM00353">
    <property type="entry name" value="HLH"/>
    <property type="match status" value="1"/>
</dbReference>
<dbReference type="PANTHER" id="PTHR12565:SF312">
    <property type="entry name" value="TRANSCRIPTION FACTOR BHLH74"/>
    <property type="match status" value="1"/>
</dbReference>
<dbReference type="SUPFAM" id="SSF47459">
    <property type="entry name" value="HLH, helix-loop-helix DNA-binding domain"/>
    <property type="match status" value="1"/>
</dbReference>
<dbReference type="GO" id="GO:0005634">
    <property type="term" value="C:nucleus"/>
    <property type="evidence" value="ECO:0007669"/>
    <property type="project" value="UniProtKB-SubCell"/>
</dbReference>
<evidence type="ECO:0000313" key="8">
    <source>
        <dbReference type="Proteomes" id="UP000325081"/>
    </source>
</evidence>
<reference evidence="8" key="1">
    <citation type="journal article" date="2019" name="Curr. Biol.">
        <title>Genome Sequence of Striga asiatica Provides Insight into the Evolution of Plant Parasitism.</title>
        <authorList>
            <person name="Yoshida S."/>
            <person name="Kim S."/>
            <person name="Wafula E.K."/>
            <person name="Tanskanen J."/>
            <person name="Kim Y.M."/>
            <person name="Honaas L."/>
            <person name="Yang Z."/>
            <person name="Spallek T."/>
            <person name="Conn C.E."/>
            <person name="Ichihashi Y."/>
            <person name="Cheong K."/>
            <person name="Cui S."/>
            <person name="Der J.P."/>
            <person name="Gundlach H."/>
            <person name="Jiao Y."/>
            <person name="Hori C."/>
            <person name="Ishida J.K."/>
            <person name="Kasahara H."/>
            <person name="Kiba T."/>
            <person name="Kim M.S."/>
            <person name="Koo N."/>
            <person name="Laohavisit A."/>
            <person name="Lee Y.H."/>
            <person name="Lumba S."/>
            <person name="McCourt P."/>
            <person name="Mortimer J.C."/>
            <person name="Mutuku J.M."/>
            <person name="Nomura T."/>
            <person name="Sasaki-Sekimoto Y."/>
            <person name="Seto Y."/>
            <person name="Wang Y."/>
            <person name="Wakatake T."/>
            <person name="Sakakibara H."/>
            <person name="Demura T."/>
            <person name="Yamaguchi S."/>
            <person name="Yoneyama K."/>
            <person name="Manabe R.I."/>
            <person name="Nelson D.C."/>
            <person name="Schulman A.H."/>
            <person name="Timko M.P."/>
            <person name="dePamphilis C.W."/>
            <person name="Choi D."/>
            <person name="Shirasu K."/>
        </authorList>
    </citation>
    <scope>NUCLEOTIDE SEQUENCE [LARGE SCALE GENOMIC DNA]</scope>
    <source>
        <strain evidence="8">cv. UVA1</strain>
    </source>
</reference>
<dbReference type="PANTHER" id="PTHR12565">
    <property type="entry name" value="STEROL REGULATORY ELEMENT-BINDING PROTEIN"/>
    <property type="match status" value="1"/>
</dbReference>